<dbReference type="GO" id="GO:0015643">
    <property type="term" value="F:toxic substance binding"/>
    <property type="evidence" value="ECO:0007669"/>
    <property type="project" value="InterPro"/>
</dbReference>
<proteinExistence type="inferred from homology"/>
<evidence type="ECO:0000313" key="3">
    <source>
        <dbReference type="EMBL" id="RMC34440.1"/>
    </source>
</evidence>
<organism evidence="3 4">
    <name type="scientific">Paracoccus alkanivorans</name>
    <dbReference type="NCBI Taxonomy" id="2116655"/>
    <lineage>
        <taxon>Bacteria</taxon>
        <taxon>Pseudomonadati</taxon>
        <taxon>Pseudomonadota</taxon>
        <taxon>Alphaproteobacteria</taxon>
        <taxon>Rhodobacterales</taxon>
        <taxon>Paracoccaceae</taxon>
        <taxon>Paracoccus</taxon>
    </lineage>
</organism>
<dbReference type="RefSeq" id="WP_122113151.1">
    <property type="nucleotide sequence ID" value="NZ_QOKZ01000005.1"/>
</dbReference>
<comment type="similarity">
    <text evidence="1">Belongs to the colicins ColE2/ColE8/ColE9 and pyocins S1/S2 family.</text>
</comment>
<dbReference type="EMBL" id="QOKZ01000005">
    <property type="protein sequence ID" value="RMC34440.1"/>
    <property type="molecule type" value="Genomic_DNA"/>
</dbReference>
<reference evidence="3 4" key="1">
    <citation type="submission" date="2018-07" db="EMBL/GenBank/DDBJ databases">
        <authorList>
            <person name="Zhang Y."/>
            <person name="Wang L."/>
            <person name="Ma S."/>
        </authorList>
    </citation>
    <scope>NUCLEOTIDE SEQUENCE [LARGE SCALE GENOMIC DNA]</scope>
    <source>
        <strain evidence="3 4">4-2</strain>
    </source>
</reference>
<dbReference type="GO" id="GO:0030153">
    <property type="term" value="P:bacteriocin immunity"/>
    <property type="evidence" value="ECO:0007669"/>
    <property type="project" value="UniProtKB-KW"/>
</dbReference>
<evidence type="ECO:0000256" key="1">
    <source>
        <dbReference type="ARBA" id="ARBA00009346"/>
    </source>
</evidence>
<dbReference type="AlphaFoldDB" id="A0A3M0MFS3"/>
<dbReference type="InterPro" id="IPR000290">
    <property type="entry name" value="Colicin_pyocin"/>
</dbReference>
<evidence type="ECO:0000313" key="4">
    <source>
        <dbReference type="Proteomes" id="UP000273516"/>
    </source>
</evidence>
<keyword evidence="2" id="KW-0079">Bacteriocin immunity</keyword>
<dbReference type="PRINTS" id="PR01299">
    <property type="entry name" value="PYOCIN"/>
</dbReference>
<protein>
    <submittedName>
        <fullName evidence="3">Bacteriocin immunity protein</fullName>
    </submittedName>
</protein>
<name>A0A3M0MFS3_9RHOB</name>
<evidence type="ECO:0000256" key="2">
    <source>
        <dbReference type="ARBA" id="ARBA00023025"/>
    </source>
</evidence>
<dbReference type="CDD" id="cd16363">
    <property type="entry name" value="Col_Im_like"/>
    <property type="match status" value="1"/>
</dbReference>
<dbReference type="Gene3D" id="1.10.1200.20">
    <property type="entry name" value="Colicin E immunity protein"/>
    <property type="match status" value="1"/>
</dbReference>
<keyword evidence="4" id="KW-1185">Reference proteome</keyword>
<comment type="caution">
    <text evidence="3">The sequence shown here is derived from an EMBL/GenBank/DDBJ whole genome shotgun (WGS) entry which is preliminary data.</text>
</comment>
<dbReference type="SUPFAM" id="SSF47345">
    <property type="entry name" value="Colicin E immunity proteins"/>
    <property type="match status" value="1"/>
</dbReference>
<gene>
    <name evidence="3" type="ORF">C9E81_14990</name>
</gene>
<dbReference type="OrthoDB" id="6810874at2"/>
<dbReference type="InterPro" id="IPR035900">
    <property type="entry name" value="Colicin_E_sf"/>
</dbReference>
<dbReference type="Pfam" id="PF01320">
    <property type="entry name" value="Colicin_Pyocin"/>
    <property type="match status" value="1"/>
</dbReference>
<accession>A0A3M0MFS3</accession>
<dbReference type="Proteomes" id="UP000273516">
    <property type="component" value="Unassembled WGS sequence"/>
</dbReference>
<sequence>MTAKDLLRKPTLSEYTRAEFLALVERISDPHAGTDEEDGDFVSHFNEIVPHPSGSDLLFWPEEGADNSSEGVVTEIERYCRENGLPSFKDA</sequence>